<protein>
    <submittedName>
        <fullName evidence="2">DUF2318 domain-containing protein</fullName>
    </submittedName>
</protein>
<organism evidence="2">
    <name type="scientific">Geobacter metallireducens</name>
    <dbReference type="NCBI Taxonomy" id="28232"/>
    <lineage>
        <taxon>Bacteria</taxon>
        <taxon>Pseudomonadati</taxon>
        <taxon>Thermodesulfobacteriota</taxon>
        <taxon>Desulfuromonadia</taxon>
        <taxon>Geobacterales</taxon>
        <taxon>Geobacteraceae</taxon>
        <taxon>Geobacter</taxon>
    </lineage>
</organism>
<gene>
    <name evidence="2" type="ORF">ENQ87_14485</name>
</gene>
<dbReference type="AlphaFoldDB" id="A0A831U6Z0"/>
<comment type="caution">
    <text evidence="2">The sequence shown here is derived from an EMBL/GenBank/DDBJ whole genome shotgun (WGS) entry which is preliminary data.</text>
</comment>
<sequence>MGGKAAKSIVKNWAMALVVVLAVAGTVAAFSLPGFGKAEKVKASGGVVSIPLSKVSDGKAHFYKFTDGGKEISFFVVKAPDGTLKTAFDACDVCFREKKGYTQDGAFMVCRQCNMKFSTNRIGPHAVGGCNPSYLPGRQAGGSVIINVADLKAGSRYF</sequence>
<dbReference type="Pfam" id="PF10080">
    <property type="entry name" value="FtrD-like"/>
    <property type="match status" value="1"/>
</dbReference>
<feature type="domain" description="Membrane iron-sulfur containing protein FtrD-like" evidence="1">
    <location>
        <begin position="55"/>
        <end position="158"/>
    </location>
</feature>
<evidence type="ECO:0000259" key="1">
    <source>
        <dbReference type="Pfam" id="PF10080"/>
    </source>
</evidence>
<accession>A0A831U6Z0</accession>
<proteinExistence type="predicted"/>
<dbReference type="EMBL" id="DSOV01000066">
    <property type="protein sequence ID" value="HEN43548.1"/>
    <property type="molecule type" value="Genomic_DNA"/>
</dbReference>
<evidence type="ECO:0000313" key="2">
    <source>
        <dbReference type="EMBL" id="HEN43548.1"/>
    </source>
</evidence>
<reference evidence="2" key="1">
    <citation type="journal article" date="2020" name="mSystems">
        <title>Genome- and Community-Level Interaction Insights into Carbon Utilization and Element Cycling Functions of Hydrothermarchaeota in Hydrothermal Sediment.</title>
        <authorList>
            <person name="Zhou Z."/>
            <person name="Liu Y."/>
            <person name="Xu W."/>
            <person name="Pan J."/>
            <person name="Luo Z.H."/>
            <person name="Li M."/>
        </authorList>
    </citation>
    <scope>NUCLEOTIDE SEQUENCE [LARGE SCALE GENOMIC DNA]</scope>
    <source>
        <strain evidence="2">SpSt-349</strain>
    </source>
</reference>
<dbReference type="InterPro" id="IPR018758">
    <property type="entry name" value="FtrD-like"/>
</dbReference>
<name>A0A831U6Z0_GEOME</name>